<gene>
    <name evidence="2" type="ORF">A3770_03p27460</name>
</gene>
<keyword evidence="3" id="KW-1185">Reference proteome</keyword>
<dbReference type="AlphaFoldDB" id="A0A5B8MHW9"/>
<dbReference type="Proteomes" id="UP000316726">
    <property type="component" value="Chromosome 3"/>
</dbReference>
<sequence>MTMTGTRRSTWKMLRGAGLALAVGLAGATIAQGAQCLDGSDDNCLQCAAEADNPWCGGTQDPVNEMSCTPFTYRPMSFNNLKGLNEWCGFGDDDIYKILAYDDSTDDQGNPAPWPYPGVRAWAAQFNNDCSQAGGNKDYWVFHACDGAGIQGGDCAGDIKYVERFGFHYDGAREDKGICTPDGQGVGYDNRKYCKFVHPGTEKVYDDYKAGWTGINNPDEDTFWAAAGLPSCENAFNSKASKGWADDSALMQTLSTFPSWAYGGEHPYAYTGQWFSFPMYSWRAVKNGNDNHYLSYPTIAENGWKAFADNEPCGDSKDYCAGAPPVVDFIIAGLDQADGNPKIVFDMWRSDADGNMMKLNDGGEPFVLYPVHENDGSCAPW</sequence>
<keyword evidence="1" id="KW-0732">Signal</keyword>
<reference evidence="2 3" key="1">
    <citation type="submission" date="2018-07" db="EMBL/GenBank/DDBJ databases">
        <title>The complete nuclear genome of the prasinophyte Chloropicon primus (CCMP1205).</title>
        <authorList>
            <person name="Pombert J.-F."/>
            <person name="Otis C."/>
            <person name="Turmel M."/>
            <person name="Lemieux C."/>
        </authorList>
    </citation>
    <scope>NUCLEOTIDE SEQUENCE [LARGE SCALE GENOMIC DNA]</scope>
    <source>
        <strain evidence="2 3">CCMP1205</strain>
    </source>
</reference>
<evidence type="ECO:0000256" key="1">
    <source>
        <dbReference type="SAM" id="SignalP"/>
    </source>
</evidence>
<evidence type="ECO:0000313" key="3">
    <source>
        <dbReference type="Proteomes" id="UP000316726"/>
    </source>
</evidence>
<evidence type="ECO:0000313" key="2">
    <source>
        <dbReference type="EMBL" id="QDZ20228.1"/>
    </source>
</evidence>
<accession>A0A5B8MHW9</accession>
<dbReference type="OrthoDB" id="405907at2759"/>
<organism evidence="2 3">
    <name type="scientific">Chloropicon primus</name>
    <dbReference type="NCBI Taxonomy" id="1764295"/>
    <lineage>
        <taxon>Eukaryota</taxon>
        <taxon>Viridiplantae</taxon>
        <taxon>Chlorophyta</taxon>
        <taxon>Chloropicophyceae</taxon>
        <taxon>Chloropicales</taxon>
        <taxon>Chloropicaceae</taxon>
        <taxon>Chloropicon</taxon>
    </lineage>
</organism>
<feature type="chain" id="PRO_5023001333" evidence="1">
    <location>
        <begin position="34"/>
        <end position="381"/>
    </location>
</feature>
<protein>
    <submittedName>
        <fullName evidence="2">Uncharacterized protein</fullName>
    </submittedName>
</protein>
<name>A0A5B8MHW9_9CHLO</name>
<dbReference type="EMBL" id="CP031036">
    <property type="protein sequence ID" value="QDZ20228.1"/>
    <property type="molecule type" value="Genomic_DNA"/>
</dbReference>
<proteinExistence type="predicted"/>
<feature type="signal peptide" evidence="1">
    <location>
        <begin position="1"/>
        <end position="33"/>
    </location>
</feature>